<gene>
    <name evidence="1" type="ORF">PGTG_03734</name>
</gene>
<dbReference type="AlphaFoldDB" id="E3K0F3"/>
<sequence>MAITYLRQPSKKKLMTEDKKISAICDLITQLNYTPKSFLQTFLQRKNMKSAVQRRFWGTRIGWPTTLVLLKSIRAVIVKKPSGRQRWEDFILAEATGIVEAQKPPRGAFPKGAYHNTKTLSPYFH</sequence>
<name>E3K0F3_PUCGT</name>
<organism evidence="1 2">
    <name type="scientific">Puccinia graminis f. sp. tritici (strain CRL 75-36-700-3 / race SCCL)</name>
    <name type="common">Black stem rust fungus</name>
    <dbReference type="NCBI Taxonomy" id="418459"/>
    <lineage>
        <taxon>Eukaryota</taxon>
        <taxon>Fungi</taxon>
        <taxon>Dikarya</taxon>
        <taxon>Basidiomycota</taxon>
        <taxon>Pucciniomycotina</taxon>
        <taxon>Pucciniomycetes</taxon>
        <taxon>Pucciniales</taxon>
        <taxon>Pucciniaceae</taxon>
        <taxon>Puccinia</taxon>
    </lineage>
</organism>
<dbReference type="VEuPathDB" id="FungiDB:PGTG_03734"/>
<dbReference type="Proteomes" id="UP000008783">
    <property type="component" value="Unassembled WGS sequence"/>
</dbReference>
<accession>E3K0F3</accession>
<reference key="1">
    <citation type="submission" date="2007-01" db="EMBL/GenBank/DDBJ databases">
        <title>The Genome Sequence of Puccinia graminis f. sp. tritici Strain CRL 75-36-700-3.</title>
        <authorList>
            <consortium name="The Broad Institute Genome Sequencing Platform"/>
            <person name="Birren B."/>
            <person name="Lander E."/>
            <person name="Galagan J."/>
            <person name="Nusbaum C."/>
            <person name="Devon K."/>
            <person name="Cuomo C."/>
            <person name="Jaffe D."/>
            <person name="Butler J."/>
            <person name="Alvarez P."/>
            <person name="Gnerre S."/>
            <person name="Grabherr M."/>
            <person name="Mauceli E."/>
            <person name="Brockman W."/>
            <person name="Young S."/>
            <person name="LaButti K."/>
            <person name="Sykes S."/>
            <person name="DeCaprio D."/>
            <person name="Crawford M."/>
            <person name="Koehrsen M."/>
            <person name="Engels R."/>
            <person name="Montgomery P."/>
            <person name="Pearson M."/>
            <person name="Howarth C."/>
            <person name="Larson L."/>
            <person name="White J."/>
            <person name="Zeng Q."/>
            <person name="Kodira C."/>
            <person name="Yandava C."/>
            <person name="Alvarado L."/>
            <person name="O'Leary S."/>
            <person name="Szabo L."/>
            <person name="Dean R."/>
            <person name="Schein J."/>
        </authorList>
    </citation>
    <scope>NUCLEOTIDE SEQUENCE</scope>
    <source>
        <strain>CRL 75-36-700-3</strain>
    </source>
</reference>
<keyword evidence="2" id="KW-1185">Reference proteome</keyword>
<dbReference type="HOGENOM" id="CLU_1993747_0_0_1"/>
<dbReference type="KEGG" id="pgr:PGTG_03734"/>
<evidence type="ECO:0000313" key="2">
    <source>
        <dbReference type="Proteomes" id="UP000008783"/>
    </source>
</evidence>
<reference evidence="2" key="2">
    <citation type="journal article" date="2011" name="Proc. Natl. Acad. Sci. U.S.A.">
        <title>Obligate biotrophy features unraveled by the genomic analysis of rust fungi.</title>
        <authorList>
            <person name="Duplessis S."/>
            <person name="Cuomo C.A."/>
            <person name="Lin Y.-C."/>
            <person name="Aerts A."/>
            <person name="Tisserant E."/>
            <person name="Veneault-Fourrey C."/>
            <person name="Joly D.L."/>
            <person name="Hacquard S."/>
            <person name="Amselem J."/>
            <person name="Cantarel B.L."/>
            <person name="Chiu R."/>
            <person name="Coutinho P.M."/>
            <person name="Feau N."/>
            <person name="Field M."/>
            <person name="Frey P."/>
            <person name="Gelhaye E."/>
            <person name="Goldberg J."/>
            <person name="Grabherr M.G."/>
            <person name="Kodira C.D."/>
            <person name="Kohler A."/>
            <person name="Kuees U."/>
            <person name="Lindquist E.A."/>
            <person name="Lucas S.M."/>
            <person name="Mago R."/>
            <person name="Mauceli E."/>
            <person name="Morin E."/>
            <person name="Murat C."/>
            <person name="Pangilinan J.L."/>
            <person name="Park R."/>
            <person name="Pearson M."/>
            <person name="Quesneville H."/>
            <person name="Rouhier N."/>
            <person name="Sakthikumar S."/>
            <person name="Salamov A.A."/>
            <person name="Schmutz J."/>
            <person name="Selles B."/>
            <person name="Shapiro H."/>
            <person name="Tanguay P."/>
            <person name="Tuskan G.A."/>
            <person name="Henrissat B."/>
            <person name="Van de Peer Y."/>
            <person name="Rouze P."/>
            <person name="Ellis J.G."/>
            <person name="Dodds P.N."/>
            <person name="Schein J.E."/>
            <person name="Zhong S."/>
            <person name="Hamelin R.C."/>
            <person name="Grigoriev I.V."/>
            <person name="Szabo L.J."/>
            <person name="Martin F."/>
        </authorList>
    </citation>
    <scope>NUCLEOTIDE SEQUENCE [LARGE SCALE GENOMIC DNA]</scope>
    <source>
        <strain evidence="2">CRL 75-36-700-3 / race SCCL</strain>
    </source>
</reference>
<protein>
    <submittedName>
        <fullName evidence="1">Uncharacterized protein</fullName>
    </submittedName>
</protein>
<dbReference type="RefSeq" id="XP_003322197.1">
    <property type="nucleotide sequence ID" value="XM_003322149.2"/>
</dbReference>
<dbReference type="OrthoDB" id="2506139at2759"/>
<evidence type="ECO:0000313" key="1">
    <source>
        <dbReference type="EMBL" id="EFP77778.1"/>
    </source>
</evidence>
<proteinExistence type="predicted"/>
<dbReference type="GeneID" id="10540600"/>
<dbReference type="InParanoid" id="E3K0F3"/>
<dbReference type="EMBL" id="DS178268">
    <property type="protein sequence ID" value="EFP77778.1"/>
    <property type="molecule type" value="Genomic_DNA"/>
</dbReference>